<reference evidence="1" key="1">
    <citation type="journal article" date="2015" name="Nature">
        <title>Complex archaea that bridge the gap between prokaryotes and eukaryotes.</title>
        <authorList>
            <person name="Spang A."/>
            <person name="Saw J.H."/>
            <person name="Jorgensen S.L."/>
            <person name="Zaremba-Niedzwiedzka K."/>
            <person name="Martijn J."/>
            <person name="Lind A.E."/>
            <person name="van Eijk R."/>
            <person name="Schleper C."/>
            <person name="Guy L."/>
            <person name="Ettema T.J."/>
        </authorList>
    </citation>
    <scope>NUCLEOTIDE SEQUENCE</scope>
</reference>
<evidence type="ECO:0000313" key="1">
    <source>
        <dbReference type="EMBL" id="KKM99865.1"/>
    </source>
</evidence>
<comment type="caution">
    <text evidence="1">The sequence shown here is derived from an EMBL/GenBank/DDBJ whole genome shotgun (WGS) entry which is preliminary data.</text>
</comment>
<dbReference type="EMBL" id="LAZR01005447">
    <property type="protein sequence ID" value="KKM99865.1"/>
    <property type="molecule type" value="Genomic_DNA"/>
</dbReference>
<name>A0A0F9PFR1_9ZZZZ</name>
<organism evidence="1">
    <name type="scientific">marine sediment metagenome</name>
    <dbReference type="NCBI Taxonomy" id="412755"/>
    <lineage>
        <taxon>unclassified sequences</taxon>
        <taxon>metagenomes</taxon>
        <taxon>ecological metagenomes</taxon>
    </lineage>
</organism>
<dbReference type="AlphaFoldDB" id="A0A0F9PFR1"/>
<accession>A0A0F9PFR1</accession>
<gene>
    <name evidence="1" type="ORF">LCGC14_1143430</name>
</gene>
<protein>
    <submittedName>
        <fullName evidence="1">Uncharacterized protein</fullName>
    </submittedName>
</protein>
<sequence>MKVESTIDVYEYDGSATKIGDSRTLMIHAHWIYQNQVVIELGGHKYTVVARDLKMAIQNATNHD</sequence>
<proteinExistence type="predicted"/>